<dbReference type="EnsemblProtists" id="EOD21111">
    <property type="protein sequence ID" value="EOD21111"/>
    <property type="gene ID" value="EMIHUDRAFT_458471"/>
</dbReference>
<evidence type="ECO:0008006" key="4">
    <source>
        <dbReference type="Google" id="ProtNLM"/>
    </source>
</evidence>
<feature type="compositionally biased region" description="Low complexity" evidence="1">
    <location>
        <begin position="106"/>
        <end position="117"/>
    </location>
</feature>
<evidence type="ECO:0000256" key="1">
    <source>
        <dbReference type="SAM" id="MobiDB-lite"/>
    </source>
</evidence>
<dbReference type="Proteomes" id="UP000013827">
    <property type="component" value="Unassembled WGS sequence"/>
</dbReference>
<keyword evidence="3" id="KW-1185">Reference proteome</keyword>
<proteinExistence type="predicted"/>
<reference evidence="3" key="1">
    <citation type="journal article" date="2013" name="Nature">
        <title>Pan genome of the phytoplankton Emiliania underpins its global distribution.</title>
        <authorList>
            <person name="Read B.A."/>
            <person name="Kegel J."/>
            <person name="Klute M.J."/>
            <person name="Kuo A."/>
            <person name="Lefebvre S.C."/>
            <person name="Maumus F."/>
            <person name="Mayer C."/>
            <person name="Miller J."/>
            <person name="Monier A."/>
            <person name="Salamov A."/>
            <person name="Young J."/>
            <person name="Aguilar M."/>
            <person name="Claverie J.M."/>
            <person name="Frickenhaus S."/>
            <person name="Gonzalez K."/>
            <person name="Herman E.K."/>
            <person name="Lin Y.C."/>
            <person name="Napier J."/>
            <person name="Ogata H."/>
            <person name="Sarno A.F."/>
            <person name="Shmutz J."/>
            <person name="Schroeder D."/>
            <person name="de Vargas C."/>
            <person name="Verret F."/>
            <person name="von Dassow P."/>
            <person name="Valentin K."/>
            <person name="Van de Peer Y."/>
            <person name="Wheeler G."/>
            <person name="Dacks J.B."/>
            <person name="Delwiche C.F."/>
            <person name="Dyhrman S.T."/>
            <person name="Glockner G."/>
            <person name="John U."/>
            <person name="Richards T."/>
            <person name="Worden A.Z."/>
            <person name="Zhang X."/>
            <person name="Grigoriev I.V."/>
            <person name="Allen A.E."/>
            <person name="Bidle K."/>
            <person name="Borodovsky M."/>
            <person name="Bowler C."/>
            <person name="Brownlee C."/>
            <person name="Cock J.M."/>
            <person name="Elias M."/>
            <person name="Gladyshev V.N."/>
            <person name="Groth M."/>
            <person name="Guda C."/>
            <person name="Hadaegh A."/>
            <person name="Iglesias-Rodriguez M.D."/>
            <person name="Jenkins J."/>
            <person name="Jones B.M."/>
            <person name="Lawson T."/>
            <person name="Leese F."/>
            <person name="Lindquist E."/>
            <person name="Lobanov A."/>
            <person name="Lomsadze A."/>
            <person name="Malik S.B."/>
            <person name="Marsh M.E."/>
            <person name="Mackinder L."/>
            <person name="Mock T."/>
            <person name="Mueller-Roeber B."/>
            <person name="Pagarete A."/>
            <person name="Parker M."/>
            <person name="Probert I."/>
            <person name="Quesneville H."/>
            <person name="Raines C."/>
            <person name="Rensing S.A."/>
            <person name="Riano-Pachon D.M."/>
            <person name="Richier S."/>
            <person name="Rokitta S."/>
            <person name="Shiraiwa Y."/>
            <person name="Soanes D.M."/>
            <person name="van der Giezen M."/>
            <person name="Wahlund T.M."/>
            <person name="Williams B."/>
            <person name="Wilson W."/>
            <person name="Wolfe G."/>
            <person name="Wurch L.L."/>
        </authorList>
    </citation>
    <scope>NUCLEOTIDE SEQUENCE</scope>
</reference>
<dbReference type="AlphaFoldDB" id="A0A0D3JC76"/>
<protein>
    <recommendedName>
        <fullName evidence="4">AP2/ERF domain-containing protein</fullName>
    </recommendedName>
</protein>
<evidence type="ECO:0000313" key="2">
    <source>
        <dbReference type="EnsemblProtists" id="EOD21111"/>
    </source>
</evidence>
<evidence type="ECO:0000313" key="3">
    <source>
        <dbReference type="Proteomes" id="UP000013827"/>
    </source>
</evidence>
<dbReference type="PaxDb" id="2903-EOD21111"/>
<organism evidence="2 3">
    <name type="scientific">Emiliania huxleyi (strain CCMP1516)</name>
    <dbReference type="NCBI Taxonomy" id="280463"/>
    <lineage>
        <taxon>Eukaryota</taxon>
        <taxon>Haptista</taxon>
        <taxon>Haptophyta</taxon>
        <taxon>Prymnesiophyceae</taxon>
        <taxon>Isochrysidales</taxon>
        <taxon>Noelaerhabdaceae</taxon>
        <taxon>Emiliania</taxon>
    </lineage>
</organism>
<dbReference type="GeneID" id="17266656"/>
<dbReference type="RefSeq" id="XP_005773540.1">
    <property type="nucleotide sequence ID" value="XM_005773483.1"/>
</dbReference>
<name>A0A0D3JC76_EMIH1</name>
<dbReference type="KEGG" id="ehx:EMIHUDRAFT_458471"/>
<sequence length="355" mass="38276">MSSALSAYELQRLDNIQANQRALADLGLPDAAAAVRKVKPRVERSRPPPRPPPESVRKSSRVQNLPKRDYTEVSETSALEPQLFRKKFRRVDAQAVRVRDEPPLRGAAGAATSSAKALPPSQQPFSAARRALRTSRARLSVQHRVTLPAMRRLARRGGLRRVTRRELGPSAPYYAAPVVPREGGLDLRLSSRSATGYEGVVRHCVNGRVSFKAQGPSDGGRKTLGYFGTAVEAAVTYARHCAELEASSGLGSGSGPGAGERGRRMRGPSSTGYLGVYRWAEGQQGKPFSAFSPRQGDARVRFSDGVILHWNERNSTGYEGVAYARLAKPFRAVAPMVDGLPGAPLARRCAASAAA</sequence>
<accession>A0A0D3JC76</accession>
<dbReference type="HOGENOM" id="CLU_781747_0_0_1"/>
<feature type="compositionally biased region" description="Gly residues" evidence="1">
    <location>
        <begin position="250"/>
        <end position="259"/>
    </location>
</feature>
<feature type="region of interest" description="Disordered" evidence="1">
    <location>
        <begin position="35"/>
        <end position="76"/>
    </location>
</feature>
<feature type="region of interest" description="Disordered" evidence="1">
    <location>
        <begin position="101"/>
        <end position="123"/>
    </location>
</feature>
<reference evidence="2" key="2">
    <citation type="submission" date="2024-10" db="UniProtKB">
        <authorList>
            <consortium name="EnsemblProtists"/>
        </authorList>
    </citation>
    <scope>IDENTIFICATION</scope>
</reference>
<feature type="region of interest" description="Disordered" evidence="1">
    <location>
        <begin position="248"/>
        <end position="267"/>
    </location>
</feature>